<organism evidence="11 12">
    <name type="scientific">Monoraphidium neglectum</name>
    <dbReference type="NCBI Taxonomy" id="145388"/>
    <lineage>
        <taxon>Eukaryota</taxon>
        <taxon>Viridiplantae</taxon>
        <taxon>Chlorophyta</taxon>
        <taxon>core chlorophytes</taxon>
        <taxon>Chlorophyceae</taxon>
        <taxon>CS clade</taxon>
        <taxon>Sphaeropleales</taxon>
        <taxon>Selenastraceae</taxon>
        <taxon>Monoraphidium</taxon>
    </lineage>
</organism>
<evidence type="ECO:0000313" key="12">
    <source>
        <dbReference type="Proteomes" id="UP000054498"/>
    </source>
</evidence>
<dbReference type="PANTHER" id="PTHR10766:SF41">
    <property type="entry name" value="TRANSMEMBRANE 9 SUPERFAMILY MEMBER 3"/>
    <property type="match status" value="1"/>
</dbReference>
<evidence type="ECO:0000256" key="6">
    <source>
        <dbReference type="ARBA" id="ARBA00022753"/>
    </source>
</evidence>
<dbReference type="Proteomes" id="UP000054498">
    <property type="component" value="Unassembled WGS sequence"/>
</dbReference>
<proteinExistence type="inferred from homology"/>
<dbReference type="Pfam" id="PF02990">
    <property type="entry name" value="EMP70"/>
    <property type="match status" value="1"/>
</dbReference>
<feature type="region of interest" description="Disordered" evidence="10">
    <location>
        <begin position="178"/>
        <end position="198"/>
    </location>
</feature>
<dbReference type="PANTHER" id="PTHR10766">
    <property type="entry name" value="TRANSMEMBRANE 9 SUPERFAMILY PROTEIN"/>
    <property type="match status" value="1"/>
</dbReference>
<sequence>MRGRQGTLWLLGLLAASLAGPALASERNHRYADKEPVVLWVNKVGPFNNPQETYNYYALPYCKARPDEPAEHSWGGLGEVLQGNELIHSQLDIKFKVPVPKTLICEKTLSDDDVSEFSEAIRRQYWFELFMDELPMWGYVGEVKHGAKGQQPATLLYPHWQLDISYNEDQQEYEDAALAPQQEQQHQQRQHAVAASAI</sequence>
<dbReference type="GeneID" id="25735811"/>
<dbReference type="GO" id="GO:0072657">
    <property type="term" value="P:protein localization to membrane"/>
    <property type="evidence" value="ECO:0007669"/>
    <property type="project" value="TreeGrafter"/>
</dbReference>
<dbReference type="GO" id="GO:0010008">
    <property type="term" value="C:endosome membrane"/>
    <property type="evidence" value="ECO:0007669"/>
    <property type="project" value="UniProtKB-SubCell"/>
</dbReference>
<dbReference type="OrthoDB" id="1666796at2759"/>
<evidence type="ECO:0000313" key="11">
    <source>
        <dbReference type="EMBL" id="KIZ05019.1"/>
    </source>
</evidence>
<dbReference type="EMBL" id="KK100569">
    <property type="protein sequence ID" value="KIZ05019.1"/>
    <property type="molecule type" value="Genomic_DNA"/>
</dbReference>
<evidence type="ECO:0000256" key="3">
    <source>
        <dbReference type="ARBA" id="ARBA00005227"/>
    </source>
</evidence>
<protein>
    <recommendedName>
        <fullName evidence="9">Transmembrane 9 superfamily member</fullName>
    </recommendedName>
</protein>
<keyword evidence="7" id="KW-1133">Transmembrane helix</keyword>
<keyword evidence="8" id="KW-0472">Membrane</keyword>
<dbReference type="InterPro" id="IPR004240">
    <property type="entry name" value="EMP70"/>
</dbReference>
<evidence type="ECO:0000256" key="2">
    <source>
        <dbReference type="ARBA" id="ARBA00004653"/>
    </source>
</evidence>
<evidence type="ECO:0000256" key="10">
    <source>
        <dbReference type="SAM" id="MobiDB-lite"/>
    </source>
</evidence>
<comment type="subcellular location">
    <subcellularLocation>
        <location evidence="1">Endosome membrane</location>
        <topology evidence="1">Multi-pass membrane protein</topology>
    </subcellularLocation>
    <subcellularLocation>
        <location evidence="2">Golgi apparatus membrane</location>
        <topology evidence="2">Multi-pass membrane protein</topology>
    </subcellularLocation>
</comment>
<comment type="similarity">
    <text evidence="3 9">Belongs to the nonaspanin (TM9SF) (TC 9.A.2) family.</text>
</comment>
<keyword evidence="12" id="KW-1185">Reference proteome</keyword>
<feature type="non-terminal residue" evidence="11">
    <location>
        <position position="198"/>
    </location>
</feature>
<name>A0A0D2LEB3_9CHLO</name>
<keyword evidence="5 9" id="KW-0732">Signal</keyword>
<evidence type="ECO:0000256" key="8">
    <source>
        <dbReference type="ARBA" id="ARBA00023136"/>
    </source>
</evidence>
<evidence type="ECO:0000256" key="5">
    <source>
        <dbReference type="ARBA" id="ARBA00022729"/>
    </source>
</evidence>
<dbReference type="GO" id="GO:0000139">
    <property type="term" value="C:Golgi membrane"/>
    <property type="evidence" value="ECO:0007669"/>
    <property type="project" value="UniProtKB-SubCell"/>
</dbReference>
<evidence type="ECO:0000256" key="9">
    <source>
        <dbReference type="RuleBase" id="RU363079"/>
    </source>
</evidence>
<evidence type="ECO:0000256" key="7">
    <source>
        <dbReference type="ARBA" id="ARBA00022989"/>
    </source>
</evidence>
<evidence type="ECO:0000256" key="1">
    <source>
        <dbReference type="ARBA" id="ARBA00004337"/>
    </source>
</evidence>
<accession>A0A0D2LEB3</accession>
<dbReference type="AlphaFoldDB" id="A0A0D2LEB3"/>
<keyword evidence="6" id="KW-0967">Endosome</keyword>
<dbReference type="RefSeq" id="XP_013904038.1">
    <property type="nucleotide sequence ID" value="XM_014048584.1"/>
</dbReference>
<feature type="chain" id="PRO_5007354260" description="Transmembrane 9 superfamily member" evidence="9">
    <location>
        <begin position="25"/>
        <end position="198"/>
    </location>
</feature>
<evidence type="ECO:0000256" key="4">
    <source>
        <dbReference type="ARBA" id="ARBA00022692"/>
    </source>
</evidence>
<dbReference type="KEGG" id="mng:MNEG_2933"/>
<reference evidence="11 12" key="1">
    <citation type="journal article" date="2013" name="BMC Genomics">
        <title>Reconstruction of the lipid metabolism for the microalga Monoraphidium neglectum from its genome sequence reveals characteristics suitable for biofuel production.</title>
        <authorList>
            <person name="Bogen C."/>
            <person name="Al-Dilaimi A."/>
            <person name="Albersmeier A."/>
            <person name="Wichmann J."/>
            <person name="Grundmann M."/>
            <person name="Rupp O."/>
            <person name="Lauersen K.J."/>
            <person name="Blifernez-Klassen O."/>
            <person name="Kalinowski J."/>
            <person name="Goesmann A."/>
            <person name="Mussgnug J.H."/>
            <person name="Kruse O."/>
        </authorList>
    </citation>
    <scope>NUCLEOTIDE SEQUENCE [LARGE SCALE GENOMIC DNA]</scope>
    <source>
        <strain evidence="11 12">SAG 48.87</strain>
    </source>
</reference>
<gene>
    <name evidence="11" type="ORF">MNEG_2933</name>
</gene>
<keyword evidence="4 11" id="KW-0812">Transmembrane</keyword>
<feature type="signal peptide" evidence="9">
    <location>
        <begin position="1"/>
        <end position="24"/>
    </location>
</feature>